<dbReference type="NCBIfam" id="TIGR02454">
    <property type="entry name" value="ECF_T_CbiQ"/>
    <property type="match status" value="1"/>
</dbReference>
<feature type="transmembrane region" description="Helical" evidence="6">
    <location>
        <begin position="62"/>
        <end position="83"/>
    </location>
</feature>
<sequence length="266" mass="30383">MTLPTDTWAYQNGLNRLPPSQKLGFSLLMLGFALVSQPLTQIALSLWMAVWTIGYAKIPMKFYLKLLLGGYTFVLMSSLAFLIDVQTVESGHLEIPGLLIGWSTGSLYWSISQTVLDLFIRLILRAVACLSCFFFLMLTVPMVEIVQVLRQWRFPELLLELILLMYRLIWVLQKTVSDLRLGQKARGGYGNFAQSLRSVSLLIRQLLHRTLTDYHRFSLGATARGFEHKFTVLSMKRYERSPRYEWEALLGFVLLLSLELSGIAHG</sequence>
<feature type="transmembrane region" description="Helical" evidence="6">
    <location>
        <begin position="118"/>
        <end position="140"/>
    </location>
</feature>
<name>A0A1L9QK94_9CYAN</name>
<evidence type="ECO:0000256" key="6">
    <source>
        <dbReference type="SAM" id="Phobius"/>
    </source>
</evidence>
<dbReference type="STRING" id="1925591.BI308_23830"/>
<gene>
    <name evidence="7" type="ORF">BI308_23830</name>
</gene>
<evidence type="ECO:0000313" key="7">
    <source>
        <dbReference type="EMBL" id="OJJ16219.1"/>
    </source>
</evidence>
<reference evidence="7" key="1">
    <citation type="submission" date="2016-10" db="EMBL/GenBank/DDBJ databases">
        <title>CRISPR-Cas defence system in Roseofilum reptotaenium: evidence of a bacteriophage-cyanobacterium arms race in the coral black band disease.</title>
        <authorList>
            <person name="Buerger P."/>
            <person name="Wood-Charlson E.M."/>
            <person name="Weynberg K.D."/>
            <person name="Willis B."/>
            <person name="Van Oppen M.J."/>
        </authorList>
    </citation>
    <scope>NUCLEOTIDE SEQUENCE [LARGE SCALE GENOMIC DNA]</scope>
    <source>
        <strain evidence="7">AO1-A</strain>
    </source>
</reference>
<dbReference type="InterPro" id="IPR003339">
    <property type="entry name" value="ABC/ECF_trnsptr_transmembrane"/>
</dbReference>
<evidence type="ECO:0000256" key="1">
    <source>
        <dbReference type="ARBA" id="ARBA00004651"/>
    </source>
</evidence>
<keyword evidence="2" id="KW-1003">Cell membrane</keyword>
<evidence type="ECO:0000256" key="3">
    <source>
        <dbReference type="ARBA" id="ARBA00022692"/>
    </source>
</evidence>
<dbReference type="AlphaFoldDB" id="A0A1L9QK94"/>
<keyword evidence="5 6" id="KW-0472">Membrane</keyword>
<evidence type="ECO:0000313" key="8">
    <source>
        <dbReference type="Proteomes" id="UP000183940"/>
    </source>
</evidence>
<comment type="subcellular location">
    <subcellularLocation>
        <location evidence="1">Cell membrane</location>
        <topology evidence="1">Multi-pass membrane protein</topology>
    </subcellularLocation>
</comment>
<feature type="transmembrane region" description="Helical" evidence="6">
    <location>
        <begin position="23"/>
        <end position="50"/>
    </location>
</feature>
<dbReference type="EMBL" id="MLAW01000066">
    <property type="protein sequence ID" value="OJJ16219.1"/>
    <property type="molecule type" value="Genomic_DNA"/>
</dbReference>
<evidence type="ECO:0000256" key="2">
    <source>
        <dbReference type="ARBA" id="ARBA00022475"/>
    </source>
</evidence>
<dbReference type="Proteomes" id="UP000183940">
    <property type="component" value="Unassembled WGS sequence"/>
</dbReference>
<dbReference type="Pfam" id="PF02361">
    <property type="entry name" value="CbiQ"/>
    <property type="match status" value="1"/>
</dbReference>
<dbReference type="PANTHER" id="PTHR43723">
    <property type="entry name" value="COBALT TRANSPORT PROTEIN CBIQ"/>
    <property type="match status" value="1"/>
</dbReference>
<dbReference type="GO" id="GO:0006824">
    <property type="term" value="P:cobalt ion transport"/>
    <property type="evidence" value="ECO:0007669"/>
    <property type="project" value="InterPro"/>
</dbReference>
<keyword evidence="8" id="KW-1185">Reference proteome</keyword>
<keyword evidence="4 6" id="KW-1133">Transmembrane helix</keyword>
<dbReference type="PANTHER" id="PTHR43723:SF1">
    <property type="entry name" value="COBALT TRANSPORT PROTEIN CBIQ"/>
    <property type="match status" value="1"/>
</dbReference>
<dbReference type="InterPro" id="IPR012809">
    <property type="entry name" value="ECF_CbiQ"/>
</dbReference>
<evidence type="ECO:0000256" key="4">
    <source>
        <dbReference type="ARBA" id="ARBA00022989"/>
    </source>
</evidence>
<dbReference type="GO" id="GO:0043190">
    <property type="term" value="C:ATP-binding cassette (ABC) transporter complex"/>
    <property type="evidence" value="ECO:0007669"/>
    <property type="project" value="InterPro"/>
</dbReference>
<feature type="transmembrane region" description="Helical" evidence="6">
    <location>
        <begin position="95"/>
        <end position="111"/>
    </location>
</feature>
<evidence type="ECO:0000256" key="5">
    <source>
        <dbReference type="ARBA" id="ARBA00023136"/>
    </source>
</evidence>
<protein>
    <submittedName>
        <fullName evidence="7">Cobalt ECF transporter T component CbiQ</fullName>
    </submittedName>
</protein>
<organism evidence="7 8">
    <name type="scientific">Roseofilum reptotaenium AO1-A</name>
    <dbReference type="NCBI Taxonomy" id="1925591"/>
    <lineage>
        <taxon>Bacteria</taxon>
        <taxon>Bacillati</taxon>
        <taxon>Cyanobacteriota</taxon>
        <taxon>Cyanophyceae</taxon>
        <taxon>Desertifilales</taxon>
        <taxon>Desertifilaceae</taxon>
        <taxon>Roseofilum</taxon>
    </lineage>
</organism>
<dbReference type="CDD" id="cd16914">
    <property type="entry name" value="EcfT"/>
    <property type="match status" value="1"/>
</dbReference>
<comment type="caution">
    <text evidence="7">The sequence shown here is derived from an EMBL/GenBank/DDBJ whole genome shotgun (WGS) entry which is preliminary data.</text>
</comment>
<keyword evidence="3 6" id="KW-0812">Transmembrane</keyword>
<dbReference type="InterPro" id="IPR052770">
    <property type="entry name" value="Cobalt_transport_CbiQ"/>
</dbReference>
<accession>A0A1L9QK94</accession>
<proteinExistence type="predicted"/>